<organism evidence="1 2">
    <name type="scientific">Fodinibius halophilus</name>
    <dbReference type="NCBI Taxonomy" id="1736908"/>
    <lineage>
        <taxon>Bacteria</taxon>
        <taxon>Pseudomonadati</taxon>
        <taxon>Balneolota</taxon>
        <taxon>Balneolia</taxon>
        <taxon>Balneolales</taxon>
        <taxon>Balneolaceae</taxon>
        <taxon>Fodinibius</taxon>
    </lineage>
</organism>
<proteinExistence type="predicted"/>
<evidence type="ECO:0000313" key="2">
    <source>
        <dbReference type="Proteomes" id="UP000479132"/>
    </source>
</evidence>
<dbReference type="Proteomes" id="UP000479132">
    <property type="component" value="Unassembled WGS sequence"/>
</dbReference>
<name>A0A6M1T3C3_9BACT</name>
<reference evidence="1 2" key="1">
    <citation type="submission" date="2020-02" db="EMBL/GenBank/DDBJ databases">
        <title>Aliifodinibius halophilus 2W32, complete genome.</title>
        <authorList>
            <person name="Li Y."/>
            <person name="Wu S."/>
        </authorList>
    </citation>
    <scope>NUCLEOTIDE SEQUENCE [LARGE SCALE GENOMIC DNA]</scope>
    <source>
        <strain evidence="1 2">2W32</strain>
    </source>
</reference>
<gene>
    <name evidence="1" type="ORF">G3569_02050</name>
</gene>
<comment type="caution">
    <text evidence="1">The sequence shown here is derived from an EMBL/GenBank/DDBJ whole genome shotgun (WGS) entry which is preliminary data.</text>
</comment>
<dbReference type="RefSeq" id="WP_165265597.1">
    <property type="nucleotide sequence ID" value="NZ_JAALLS010000002.1"/>
</dbReference>
<dbReference type="EMBL" id="JAALLS010000002">
    <property type="protein sequence ID" value="NGP87123.1"/>
    <property type="molecule type" value="Genomic_DNA"/>
</dbReference>
<evidence type="ECO:0000313" key="1">
    <source>
        <dbReference type="EMBL" id="NGP87123.1"/>
    </source>
</evidence>
<dbReference type="AlphaFoldDB" id="A0A6M1T3C3"/>
<keyword evidence="2" id="KW-1185">Reference proteome</keyword>
<accession>A0A6M1T3C3</accession>
<sequence>MLSILPISSTLRAQSQHAISFNPDVEKPYQYEVQLKVSRSSSRYFNLRNKLTFSKIDKGYRLTETINKFSILSGGKLKFTLSAPFPDKSKLQKTQKLLKNIRLTRQLDKKGAPLGPWDYSFGNGSNAMNPEEKNKTTKLLGMFSRQLQPFYTNKTLTKDTEFSRRTLAPAFFQKNDSTYYRTDYSVLRKTDRTTILSYNRMPESIKKGQRQSNIQIEGMVVVENKTGMLLHRRELLKGFDLMKYQLVINRKDVQRLSFNNPYLDSSGFMADFKHYKKLPDTLNTEQIKRLYSKQNKLPDSFESKEKAKRYIYSLQPFLYYRKYRYTQSGQLLYKNIDNTPFISGHIKGLKGFNKSGEHLFTSEFSKDEHPFTVPQGTNKGVRRIPGAQFIIPDATDSVRGSLVFHTEVGTQAQKLTKRDVGKKLDLPNMHFKIIAWNDSSITYLGFGGLNFYDNNNNILLPKKATTINHYIPQLTSLLDKPADKLTHDDFLLYSNIDGFPDYLPHHTVHFGRPVAYIKLYVPEQVHPVNRTFTIDKK</sequence>
<protein>
    <submittedName>
        <fullName evidence="1">Uncharacterized protein</fullName>
    </submittedName>
</protein>